<evidence type="ECO:0000256" key="5">
    <source>
        <dbReference type="RuleBase" id="RU000628"/>
    </source>
</evidence>
<reference evidence="8 9" key="1">
    <citation type="journal article" date="2014" name="Am. J. Bot.">
        <title>Genome assembly and annotation for red clover (Trifolium pratense; Fabaceae).</title>
        <authorList>
            <person name="Istvanek J."/>
            <person name="Jaros M."/>
            <person name="Krenek A."/>
            <person name="Repkova J."/>
        </authorList>
    </citation>
    <scope>NUCLEOTIDE SEQUENCE [LARGE SCALE GENOMIC DNA]</scope>
    <source>
        <strain evidence="9">cv. Tatra</strain>
        <tissue evidence="8">Young leaves</tissue>
    </source>
</reference>
<feature type="chain" id="PRO_5014426384" description="Non-specific lipid-transfer protein" evidence="6">
    <location>
        <begin position="24"/>
        <end position="123"/>
    </location>
</feature>
<dbReference type="InterPro" id="IPR036312">
    <property type="entry name" value="Bifun_inhib/LTP/seed_sf"/>
</dbReference>
<keyword evidence="2 5" id="KW-0813">Transport</keyword>
<dbReference type="GO" id="GO:0008289">
    <property type="term" value="F:lipid binding"/>
    <property type="evidence" value="ECO:0007669"/>
    <property type="project" value="UniProtKB-KW"/>
</dbReference>
<proteinExistence type="inferred from homology"/>
<comment type="function">
    <text evidence="5">Plant non-specific lipid-transfer proteins transfer phospholipids as well as galactolipids across membranes. May play a role in wax or cutin deposition in the cell walls of expanding epidermal cells and certain secretory tissues.</text>
</comment>
<evidence type="ECO:0000256" key="1">
    <source>
        <dbReference type="ARBA" id="ARBA00009748"/>
    </source>
</evidence>
<dbReference type="Proteomes" id="UP000236291">
    <property type="component" value="Unassembled WGS sequence"/>
</dbReference>
<dbReference type="FunFam" id="1.10.110.10:FF:000002">
    <property type="entry name" value="Non-specific lipid-transfer protein"/>
    <property type="match status" value="1"/>
</dbReference>
<comment type="caution">
    <text evidence="8">The sequence shown here is derived from an EMBL/GenBank/DDBJ whole genome shotgun (WGS) entry which is preliminary data.</text>
</comment>
<dbReference type="InterPro" id="IPR000528">
    <property type="entry name" value="Plant_nsLTP"/>
</dbReference>
<accession>A0A2K3JMI0</accession>
<dbReference type="SUPFAM" id="SSF47699">
    <property type="entry name" value="Bifunctional inhibitor/lipid-transfer protein/seed storage 2S albumin"/>
    <property type="match status" value="1"/>
</dbReference>
<dbReference type="EMBL" id="ASHM01070817">
    <property type="protein sequence ID" value="PNX55246.1"/>
    <property type="molecule type" value="Genomic_DNA"/>
</dbReference>
<comment type="similarity">
    <text evidence="1 5">Belongs to the plant LTP family.</text>
</comment>
<evidence type="ECO:0000256" key="2">
    <source>
        <dbReference type="ARBA" id="ARBA00022448"/>
    </source>
</evidence>
<organism evidence="8 9">
    <name type="scientific">Trifolium pratense</name>
    <name type="common">Red clover</name>
    <dbReference type="NCBI Taxonomy" id="57577"/>
    <lineage>
        <taxon>Eukaryota</taxon>
        <taxon>Viridiplantae</taxon>
        <taxon>Streptophyta</taxon>
        <taxon>Embryophyta</taxon>
        <taxon>Tracheophyta</taxon>
        <taxon>Spermatophyta</taxon>
        <taxon>Magnoliopsida</taxon>
        <taxon>eudicotyledons</taxon>
        <taxon>Gunneridae</taxon>
        <taxon>Pentapetalae</taxon>
        <taxon>rosids</taxon>
        <taxon>fabids</taxon>
        <taxon>Fabales</taxon>
        <taxon>Fabaceae</taxon>
        <taxon>Papilionoideae</taxon>
        <taxon>50 kb inversion clade</taxon>
        <taxon>NPAAA clade</taxon>
        <taxon>Hologalegina</taxon>
        <taxon>IRL clade</taxon>
        <taxon>Trifolieae</taxon>
        <taxon>Trifolium</taxon>
    </lineage>
</organism>
<dbReference type="Gene3D" id="1.10.110.10">
    <property type="entry name" value="Plant lipid-transfer and hydrophobic proteins"/>
    <property type="match status" value="1"/>
</dbReference>
<evidence type="ECO:0000256" key="3">
    <source>
        <dbReference type="ARBA" id="ARBA00022729"/>
    </source>
</evidence>
<dbReference type="CDD" id="cd01960">
    <property type="entry name" value="nsLTP1"/>
    <property type="match status" value="1"/>
</dbReference>
<keyword evidence="4" id="KW-1015">Disulfide bond</keyword>
<gene>
    <name evidence="8" type="ORF">L195_g048873</name>
</gene>
<feature type="domain" description="Bifunctional inhibitor/plant lipid transfer protein/seed storage helical" evidence="7">
    <location>
        <begin position="27"/>
        <end position="111"/>
    </location>
</feature>
<feature type="signal peptide" evidence="6">
    <location>
        <begin position="1"/>
        <end position="23"/>
    </location>
</feature>
<keyword evidence="3 6" id="KW-0732">Signal</keyword>
<name>A0A2K3JMI0_TRIPR</name>
<evidence type="ECO:0000256" key="4">
    <source>
        <dbReference type="ARBA" id="ARBA00023157"/>
    </source>
</evidence>
<evidence type="ECO:0000259" key="7">
    <source>
        <dbReference type="SMART" id="SM00499"/>
    </source>
</evidence>
<evidence type="ECO:0000313" key="8">
    <source>
        <dbReference type="EMBL" id="PNX55246.1"/>
    </source>
</evidence>
<dbReference type="PANTHER" id="PTHR33076">
    <property type="entry name" value="NON-SPECIFIC LIPID-TRANSFER PROTEIN 2-RELATED"/>
    <property type="match status" value="1"/>
</dbReference>
<evidence type="ECO:0000256" key="6">
    <source>
        <dbReference type="SAM" id="SignalP"/>
    </source>
</evidence>
<dbReference type="SMART" id="SM00499">
    <property type="entry name" value="AAI"/>
    <property type="match status" value="1"/>
</dbReference>
<keyword evidence="5" id="KW-0446">Lipid-binding</keyword>
<dbReference type="STRING" id="57577.A0A2K3JMI0"/>
<dbReference type="AlphaFoldDB" id="A0A2K3JMI0"/>
<protein>
    <recommendedName>
        <fullName evidence="5">Non-specific lipid-transfer protein</fullName>
    </recommendedName>
</protein>
<sequence length="123" mass="12353">MASMKVACVVLLMCMVIAPIAEAGISCGTVNGALAQCIPYLKGGPGPSPACCAGVKRLNAAAATTPDRQAACNCLKNAAGAISGLNTNNAGALPGKCGVNIPYKISTSTNCATYVLSFHLLFF</sequence>
<dbReference type="PRINTS" id="PR00382">
    <property type="entry name" value="LIPIDTRNSFER"/>
</dbReference>
<dbReference type="Pfam" id="PF00234">
    <property type="entry name" value="Tryp_alpha_amyl"/>
    <property type="match status" value="1"/>
</dbReference>
<dbReference type="GO" id="GO:0006869">
    <property type="term" value="P:lipid transport"/>
    <property type="evidence" value="ECO:0007669"/>
    <property type="project" value="InterPro"/>
</dbReference>
<reference evidence="8 9" key="2">
    <citation type="journal article" date="2017" name="Front. Plant Sci.">
        <title>Gene Classification and Mining of Molecular Markers Useful in Red Clover (Trifolium pratense) Breeding.</title>
        <authorList>
            <person name="Istvanek J."/>
            <person name="Dluhosova J."/>
            <person name="Dluhos P."/>
            <person name="Patkova L."/>
            <person name="Nedelnik J."/>
            <person name="Repkova J."/>
        </authorList>
    </citation>
    <scope>NUCLEOTIDE SEQUENCE [LARGE SCALE GENOMIC DNA]</scope>
    <source>
        <strain evidence="9">cv. Tatra</strain>
        <tissue evidence="8">Young leaves</tissue>
    </source>
</reference>
<dbReference type="InterPro" id="IPR016140">
    <property type="entry name" value="Bifunc_inhib/LTP/seed_store"/>
</dbReference>
<evidence type="ECO:0000313" key="9">
    <source>
        <dbReference type="Proteomes" id="UP000236291"/>
    </source>
</evidence>